<reference evidence="1 2" key="1">
    <citation type="submission" date="2017-04" db="EMBL/GenBank/DDBJ databases">
        <authorList>
            <person name="Afonso C.L."/>
            <person name="Miller P.J."/>
            <person name="Scott M.A."/>
            <person name="Spackman E."/>
            <person name="Goraichik I."/>
            <person name="Dimitrov K.M."/>
            <person name="Suarez D.L."/>
            <person name="Swayne D.E."/>
        </authorList>
    </citation>
    <scope>NUCLEOTIDE SEQUENCE [LARGE SCALE GENOMIC DNA]</scope>
    <source>
        <strain evidence="1 2">DSM 11270</strain>
    </source>
</reference>
<dbReference type="Proteomes" id="UP000192731">
    <property type="component" value="Unassembled WGS sequence"/>
</dbReference>
<evidence type="ECO:0000313" key="1">
    <source>
        <dbReference type="EMBL" id="SMB80186.1"/>
    </source>
</evidence>
<name>A0A1W1UGH0_DESTI</name>
<proteinExistence type="predicted"/>
<dbReference type="EMBL" id="FWWT01000005">
    <property type="protein sequence ID" value="SMB80186.1"/>
    <property type="molecule type" value="Genomic_DNA"/>
</dbReference>
<organism evidence="1 2">
    <name type="scientific">Desulfonispora thiosulfatigenes DSM 11270</name>
    <dbReference type="NCBI Taxonomy" id="656914"/>
    <lineage>
        <taxon>Bacteria</taxon>
        <taxon>Bacillati</taxon>
        <taxon>Bacillota</taxon>
        <taxon>Clostridia</taxon>
        <taxon>Eubacteriales</taxon>
        <taxon>Peptococcaceae</taxon>
        <taxon>Desulfonispora</taxon>
    </lineage>
</organism>
<sequence>MAYITLKIFTFEFFRSKHCINYKFPQKKVSLLRLTLIITYTQPVGFGNPATLQAPLAGPVGNKS</sequence>
<keyword evidence="2" id="KW-1185">Reference proteome</keyword>
<dbReference type="STRING" id="656914.SAMN00017405_0844"/>
<evidence type="ECO:0000313" key="2">
    <source>
        <dbReference type="Proteomes" id="UP000192731"/>
    </source>
</evidence>
<protein>
    <submittedName>
        <fullName evidence="1">Uncharacterized protein</fullName>
    </submittedName>
</protein>
<dbReference type="AlphaFoldDB" id="A0A1W1UGH0"/>
<accession>A0A1W1UGH0</accession>
<gene>
    <name evidence="1" type="ORF">SAMN00017405_0844</name>
</gene>